<reference evidence="2" key="1">
    <citation type="submission" date="2023-10" db="EMBL/GenBank/DDBJ databases">
        <title>Genome assembly of Pristionchus species.</title>
        <authorList>
            <person name="Yoshida K."/>
            <person name="Sommer R.J."/>
        </authorList>
    </citation>
    <scope>NUCLEOTIDE SEQUENCE</scope>
    <source>
        <strain evidence="2">RS0144</strain>
    </source>
</reference>
<proteinExistence type="predicted"/>
<name>A0AAV5TV44_9BILA</name>
<organism evidence="2 3">
    <name type="scientific">Pristionchus entomophagus</name>
    <dbReference type="NCBI Taxonomy" id="358040"/>
    <lineage>
        <taxon>Eukaryota</taxon>
        <taxon>Metazoa</taxon>
        <taxon>Ecdysozoa</taxon>
        <taxon>Nematoda</taxon>
        <taxon>Chromadorea</taxon>
        <taxon>Rhabditida</taxon>
        <taxon>Rhabditina</taxon>
        <taxon>Diplogasteromorpha</taxon>
        <taxon>Diplogasteroidea</taxon>
        <taxon>Neodiplogasteridae</taxon>
        <taxon>Pristionchus</taxon>
    </lineage>
</organism>
<dbReference type="EMBL" id="BTSX01000004">
    <property type="protein sequence ID" value="GMS97869.1"/>
    <property type="molecule type" value="Genomic_DNA"/>
</dbReference>
<comment type="caution">
    <text evidence="2">The sequence shown here is derived from an EMBL/GenBank/DDBJ whole genome shotgun (WGS) entry which is preliminary data.</text>
</comment>
<keyword evidence="3" id="KW-1185">Reference proteome</keyword>
<feature type="region of interest" description="Disordered" evidence="1">
    <location>
        <begin position="1"/>
        <end position="22"/>
    </location>
</feature>
<gene>
    <name evidence="2" type="ORF">PENTCL1PPCAC_20044</name>
</gene>
<dbReference type="Proteomes" id="UP001432027">
    <property type="component" value="Unassembled WGS sequence"/>
</dbReference>
<accession>A0AAV5TV44</accession>
<feature type="non-terminal residue" evidence="2">
    <location>
        <position position="1"/>
    </location>
</feature>
<evidence type="ECO:0008006" key="4">
    <source>
        <dbReference type="Google" id="ProtNLM"/>
    </source>
</evidence>
<sequence>QKSQSEPPKMQEADSDDSDDEYKDIKDLCVENEKTKQCKLCHEIIPFALDKRQAHIRDKHMTDVSEGPNYQSLLEEKTASAFPFLVSNSRQCYKCQSQPFKEIKNDRSRSGHVAQFHCTMKLSCPINGCTFANTILC</sequence>
<evidence type="ECO:0000313" key="2">
    <source>
        <dbReference type="EMBL" id="GMS97869.1"/>
    </source>
</evidence>
<evidence type="ECO:0000256" key="1">
    <source>
        <dbReference type="SAM" id="MobiDB-lite"/>
    </source>
</evidence>
<dbReference type="AlphaFoldDB" id="A0AAV5TV44"/>
<protein>
    <recommendedName>
        <fullName evidence="4">C2H2-type domain-containing protein</fullName>
    </recommendedName>
</protein>
<feature type="compositionally biased region" description="Acidic residues" evidence="1">
    <location>
        <begin position="13"/>
        <end position="22"/>
    </location>
</feature>
<evidence type="ECO:0000313" key="3">
    <source>
        <dbReference type="Proteomes" id="UP001432027"/>
    </source>
</evidence>